<dbReference type="PANTHER" id="PTHR15099">
    <property type="entry name" value="PROTEIN PM1"/>
    <property type="match status" value="1"/>
</dbReference>
<accession>T2MGB6</accession>
<evidence type="ECO:0000256" key="7">
    <source>
        <dbReference type="ARBA" id="ARBA00023128"/>
    </source>
</evidence>
<proteinExistence type="evidence at transcript level"/>
<evidence type="ECO:0000256" key="1">
    <source>
        <dbReference type="ARBA" id="ARBA00002812"/>
    </source>
</evidence>
<keyword evidence="5" id="KW-0999">Mitochondrion inner membrane</keyword>
<dbReference type="AlphaFoldDB" id="T2MGB6"/>
<feature type="non-terminal residue" evidence="9">
    <location>
        <position position="1"/>
    </location>
</feature>
<evidence type="ECO:0000256" key="4">
    <source>
        <dbReference type="ARBA" id="ARBA00022692"/>
    </source>
</evidence>
<keyword evidence="8" id="KW-0472">Membrane</keyword>
<reference evidence="9" key="1">
    <citation type="journal article" date="2013" name="Genome Biol. Evol.">
        <title>Punctuated emergences of genetic and phenotypic innovations in eumetazoan, bilaterian, euteleostome, and hominidae ancestors.</title>
        <authorList>
            <person name="Wenger Y."/>
            <person name="Galliot B."/>
        </authorList>
    </citation>
    <scope>NUCLEOTIDE SEQUENCE</scope>
    <source>
        <tissue evidence="9">Whole animals</tissue>
    </source>
</reference>
<dbReference type="EMBL" id="HAAD01005086">
    <property type="protein sequence ID" value="CDG71318.1"/>
    <property type="molecule type" value="mRNA"/>
</dbReference>
<evidence type="ECO:0000256" key="6">
    <source>
        <dbReference type="ARBA" id="ARBA00022989"/>
    </source>
</evidence>
<dbReference type="Pfam" id="PF14972">
    <property type="entry name" value="Mito_morph_reg"/>
    <property type="match status" value="1"/>
</dbReference>
<organism evidence="9">
    <name type="scientific">Hydra vulgaris</name>
    <name type="common">Hydra</name>
    <name type="synonym">Hydra attenuata</name>
    <dbReference type="NCBI Taxonomy" id="6087"/>
    <lineage>
        <taxon>Eukaryota</taxon>
        <taxon>Metazoa</taxon>
        <taxon>Cnidaria</taxon>
        <taxon>Hydrozoa</taxon>
        <taxon>Hydroidolina</taxon>
        <taxon>Anthoathecata</taxon>
        <taxon>Aplanulata</taxon>
        <taxon>Hydridae</taxon>
        <taxon>Hydra</taxon>
    </lineage>
</organism>
<evidence type="ECO:0000256" key="8">
    <source>
        <dbReference type="ARBA" id="ARBA00023136"/>
    </source>
</evidence>
<keyword evidence="7" id="KW-0496">Mitochondrion</keyword>
<comment type="function">
    <text evidence="1">Plays a role in mitochondrial morphogenesis.</text>
</comment>
<comment type="subcellular location">
    <subcellularLocation>
        <location evidence="2">Mitochondrion inner membrane</location>
        <topology evidence="2">Multi-pass membrane protein</topology>
    </subcellularLocation>
</comment>
<name>T2MGB6_HYDVU</name>
<dbReference type="GO" id="GO:0005743">
    <property type="term" value="C:mitochondrial inner membrane"/>
    <property type="evidence" value="ECO:0007669"/>
    <property type="project" value="UniProtKB-SubCell"/>
</dbReference>
<keyword evidence="6" id="KW-1133">Transmembrane helix</keyword>
<dbReference type="PANTHER" id="PTHR15099:SF2">
    <property type="entry name" value="TRANSMEMBRANE PROTEIN 11, MITOCHONDRIAL"/>
    <property type="match status" value="1"/>
</dbReference>
<protein>
    <submittedName>
        <fullName evidence="9">Transmembrane protein 11,mitochondrial</fullName>
    </submittedName>
</protein>
<comment type="similarity">
    <text evidence="3">Belongs to the TMEM11 family.</text>
</comment>
<dbReference type="InterPro" id="IPR026120">
    <property type="entry name" value="TMEM11"/>
</dbReference>
<evidence type="ECO:0000256" key="5">
    <source>
        <dbReference type="ARBA" id="ARBA00022792"/>
    </source>
</evidence>
<evidence type="ECO:0000256" key="2">
    <source>
        <dbReference type="ARBA" id="ARBA00004448"/>
    </source>
</evidence>
<dbReference type="GO" id="GO:0007007">
    <property type="term" value="P:inner mitochondrial membrane organization"/>
    <property type="evidence" value="ECO:0007669"/>
    <property type="project" value="TreeGrafter"/>
</dbReference>
<gene>
    <name evidence="9" type="primary">TMEM11</name>
</gene>
<evidence type="ECO:0000256" key="3">
    <source>
        <dbReference type="ARBA" id="ARBA00006060"/>
    </source>
</evidence>
<sequence>SVFSPGACVVRCSPKRKSANHKMKVTDDDSELSISKPKFTVIREIYEKDYNTSEFLEEQLERALESKVQHIIIEPVSIGDETTKWIQVGNFLHKTSVLTGISFLITPLVFSVRLQPYVLIPLSSVNILCTTLYDLSWQFDPCCKYQIELNARKIEQLQSQTLSSATPLILVYKDDKYRKRLHNILSCCILATISWKLYRIFYKL</sequence>
<evidence type="ECO:0000313" key="9">
    <source>
        <dbReference type="EMBL" id="CDG71318.1"/>
    </source>
</evidence>
<keyword evidence="4 9" id="KW-0812">Transmembrane</keyword>
<dbReference type="OrthoDB" id="9970856at2759"/>